<dbReference type="SUPFAM" id="SSF53448">
    <property type="entry name" value="Nucleotide-diphospho-sugar transferases"/>
    <property type="match status" value="1"/>
</dbReference>
<dbReference type="KEGG" id="mor:MOC_2964"/>
<dbReference type="InterPro" id="IPR018641">
    <property type="entry name" value="Trfase_1_rSAM/seldom-assoc"/>
</dbReference>
<dbReference type="InterPro" id="IPR029044">
    <property type="entry name" value="Nucleotide-diphossugar_trans"/>
</dbReference>
<gene>
    <name evidence="1" type="ORF">MOC_2964</name>
</gene>
<dbReference type="STRING" id="693986.MOC_2964"/>
<reference evidence="1 2" key="1">
    <citation type="journal article" date="2014" name="PLoS ONE">
        <title>Genome Information of Methylobacterium oryzae, a Plant-Probiotic Methylotroph in the Phyllosphere.</title>
        <authorList>
            <person name="Kwak M.J."/>
            <person name="Jeong H."/>
            <person name="Madhaiyan M."/>
            <person name="Lee Y."/>
            <person name="Sa T.M."/>
            <person name="Oh T.K."/>
            <person name="Kim J.F."/>
        </authorList>
    </citation>
    <scope>NUCLEOTIDE SEQUENCE [LARGE SCALE GENOMIC DNA]</scope>
    <source>
        <strain evidence="1 2">CBMB20</strain>
    </source>
</reference>
<proteinExistence type="predicted"/>
<dbReference type="NCBIfam" id="TIGR04282">
    <property type="entry name" value="glyco_like_cofC"/>
    <property type="match status" value="1"/>
</dbReference>
<dbReference type="RefSeq" id="WP_012319516.1">
    <property type="nucleotide sequence ID" value="NZ_CP003811.1"/>
</dbReference>
<dbReference type="EMBL" id="CP003811">
    <property type="protein sequence ID" value="AIQ90719.1"/>
    <property type="molecule type" value="Genomic_DNA"/>
</dbReference>
<dbReference type="Gene3D" id="3.90.550.10">
    <property type="entry name" value="Spore Coat Polysaccharide Biosynthesis Protein SpsA, Chain A"/>
    <property type="match status" value="1"/>
</dbReference>
<dbReference type="PANTHER" id="PTHR36529">
    <property type="entry name" value="SLL1095 PROTEIN"/>
    <property type="match status" value="1"/>
</dbReference>
<dbReference type="GeneID" id="6138595"/>
<dbReference type="Proteomes" id="UP000029492">
    <property type="component" value="Chromosome"/>
</dbReference>
<dbReference type="HOGENOM" id="CLU_075662_2_0_5"/>
<dbReference type="AlphaFoldDB" id="A0A089Q814"/>
<keyword evidence="2" id="KW-1185">Reference proteome</keyword>
<dbReference type="eggNOG" id="COG3222">
    <property type="taxonomic scope" value="Bacteria"/>
</dbReference>
<organism evidence="1 2">
    <name type="scientific">Methylobacterium oryzae CBMB20</name>
    <dbReference type="NCBI Taxonomy" id="693986"/>
    <lineage>
        <taxon>Bacteria</taxon>
        <taxon>Pseudomonadati</taxon>
        <taxon>Pseudomonadota</taxon>
        <taxon>Alphaproteobacteria</taxon>
        <taxon>Hyphomicrobiales</taxon>
        <taxon>Methylobacteriaceae</taxon>
        <taxon>Methylobacterium</taxon>
    </lineage>
</organism>
<evidence type="ECO:0000313" key="1">
    <source>
        <dbReference type="EMBL" id="AIQ90719.1"/>
    </source>
</evidence>
<protein>
    <submittedName>
        <fullName evidence="1">Protein of unassigned function</fullName>
    </submittedName>
</protein>
<name>A0A089Q814_9HYPH</name>
<sequence>MTVPRLVLFTRYPEPGKAKTRLIPALGPDGAAALHRRLAERTMASMRATGLPMEIRSTGAGEDAFLEWLGHDLNVVDQGDGDLGARLARAASGAPAILLGADTPALTVAHLAALARALSSRPAAVGPAEDGGYWALGIAQPMPFLFEDMPWSTDRVCAITLARLTERGFETAILDTLSDLDRPEDLARFPDLLA</sequence>
<evidence type="ECO:0000313" key="2">
    <source>
        <dbReference type="Proteomes" id="UP000029492"/>
    </source>
</evidence>
<dbReference type="PANTHER" id="PTHR36529:SF1">
    <property type="entry name" value="GLYCOSYLTRANSFERASE"/>
    <property type="match status" value="1"/>
</dbReference>
<accession>A0A089Q814</accession>
<dbReference type="Pfam" id="PF09837">
    <property type="entry name" value="DUF2064"/>
    <property type="match status" value="1"/>
</dbReference>